<proteinExistence type="predicted"/>
<feature type="compositionally biased region" description="Low complexity" evidence="1">
    <location>
        <begin position="137"/>
        <end position="147"/>
    </location>
</feature>
<feature type="compositionally biased region" description="Pro residues" evidence="1">
    <location>
        <begin position="124"/>
        <end position="136"/>
    </location>
</feature>
<sequence length="175" mass="19171">MISMQLYNHSITMDTHCSRSFAQFGRCSEKRRSLACVMSPWLLVPVMIAPFCYASSVFTCGCGEKEVERIRKEAAQEQQRQQSRQSRVPEDASAEHRREEKNRRNLNGSGEIVPGVPASAPAQKPLPQPLHPPPAAAQPSAAASKPAVVQEGGDDGYEACPDLTPQELQRIAAQT</sequence>
<reference evidence="3" key="1">
    <citation type="journal article" date="2015" name="Nat. Genet.">
        <title>The genome and transcriptome of the zoonotic hookworm Ancylostoma ceylanicum identify infection-specific gene families.</title>
        <authorList>
            <person name="Schwarz E.M."/>
            <person name="Hu Y."/>
            <person name="Antoshechkin I."/>
            <person name="Miller M.M."/>
            <person name="Sternberg P.W."/>
            <person name="Aroian R.V."/>
        </authorList>
    </citation>
    <scope>NUCLEOTIDE SEQUENCE</scope>
    <source>
        <strain evidence="3">HY135</strain>
    </source>
</reference>
<protein>
    <submittedName>
        <fullName evidence="2">Uncharacterized protein</fullName>
    </submittedName>
</protein>
<organism evidence="2 3">
    <name type="scientific">Ancylostoma ceylanicum</name>
    <dbReference type="NCBI Taxonomy" id="53326"/>
    <lineage>
        <taxon>Eukaryota</taxon>
        <taxon>Metazoa</taxon>
        <taxon>Ecdysozoa</taxon>
        <taxon>Nematoda</taxon>
        <taxon>Chromadorea</taxon>
        <taxon>Rhabditida</taxon>
        <taxon>Rhabditina</taxon>
        <taxon>Rhabditomorpha</taxon>
        <taxon>Strongyloidea</taxon>
        <taxon>Ancylostomatidae</taxon>
        <taxon>Ancylostomatinae</taxon>
        <taxon>Ancylostoma</taxon>
    </lineage>
</organism>
<gene>
    <name evidence="2" type="primary">Acey_s0008.g289</name>
    <name evidence="2" type="ORF">Y032_0008g289</name>
</gene>
<feature type="compositionally biased region" description="Basic and acidic residues" evidence="1">
    <location>
        <begin position="87"/>
        <end position="103"/>
    </location>
</feature>
<evidence type="ECO:0000313" key="2">
    <source>
        <dbReference type="EMBL" id="EYC28014.1"/>
    </source>
</evidence>
<feature type="compositionally biased region" description="Low complexity" evidence="1">
    <location>
        <begin position="76"/>
        <end position="86"/>
    </location>
</feature>
<keyword evidence="3" id="KW-1185">Reference proteome</keyword>
<feature type="region of interest" description="Disordered" evidence="1">
    <location>
        <begin position="72"/>
        <end position="175"/>
    </location>
</feature>
<evidence type="ECO:0000256" key="1">
    <source>
        <dbReference type="SAM" id="MobiDB-lite"/>
    </source>
</evidence>
<comment type="caution">
    <text evidence="2">The sequence shown here is derived from an EMBL/GenBank/DDBJ whole genome shotgun (WGS) entry which is preliminary data.</text>
</comment>
<dbReference type="Proteomes" id="UP000024635">
    <property type="component" value="Unassembled WGS sequence"/>
</dbReference>
<dbReference type="EMBL" id="JARK01001344">
    <property type="protein sequence ID" value="EYC28014.1"/>
    <property type="molecule type" value="Genomic_DNA"/>
</dbReference>
<dbReference type="OrthoDB" id="5874467at2759"/>
<accession>A0A016VK89</accession>
<evidence type="ECO:0000313" key="3">
    <source>
        <dbReference type="Proteomes" id="UP000024635"/>
    </source>
</evidence>
<name>A0A016VK89_9BILA</name>
<dbReference type="AlphaFoldDB" id="A0A016VK89"/>